<protein>
    <submittedName>
        <fullName evidence="2">Uncharacterized protein</fullName>
    </submittedName>
</protein>
<dbReference type="EMBL" id="NFEN01000076">
    <property type="protein sequence ID" value="OUA25123.1"/>
    <property type="molecule type" value="Genomic_DNA"/>
</dbReference>
<keyword evidence="1" id="KW-0472">Membrane</keyword>
<accession>A0A9X6KQ68</accession>
<reference evidence="2 3" key="1">
    <citation type="submission" date="2016-10" db="EMBL/GenBank/DDBJ databases">
        <title>Comparative genomics of Bacillus thuringiensis reveals a path to pathogens against multiple invertebrate hosts.</title>
        <authorList>
            <person name="Zheng J."/>
            <person name="Gao Q."/>
            <person name="Liu H."/>
            <person name="Peng D."/>
            <person name="Ruan L."/>
            <person name="Sun M."/>
        </authorList>
    </citation>
    <scope>NUCLEOTIDE SEQUENCE [LARGE SCALE GENOMIC DNA]</scope>
    <source>
        <strain evidence="2">I13</strain>
    </source>
</reference>
<dbReference type="Proteomes" id="UP000195077">
    <property type="component" value="Unassembled WGS sequence"/>
</dbReference>
<proteinExistence type="predicted"/>
<name>A0A9X6KQ68_BACTU</name>
<sequence>MKKLLFSILGIILITGILYFYFFSSSKVNLISEKEIQKKDFLKDKQAVVYLSSTADQDMDGQGISYAVFIDKYGKAVGYKMNGLELGGIGLSENKKEILLESKNRLKIIGEDFKDFKVKYQHTGDQRFYLKNNKLFVNIYNSGSNFETGGYDSNIIYGNKKGIHEGNIPNYIISSGVDSENVLFITEDIDKKEYSLKQLTFNDLKMKIEDIKSIDLDKGMSFSSYSSILSDSNFYYTILVENDSNTVKSKVHLLRIDKITLKQDLILMSLEENYIAAIPFTKNNSAYLYNDEVYFINGLGEITTFNTKTNLVNLKFKIDYHVTNGTRYNEQTFFKDDKLYVFLYDTDRKNKFYIEIYSLKNGNKIKEIEVRGMEEIINSVQGGKSIHAYDFKILGLQ</sequence>
<gene>
    <name evidence="2" type="ORF">BK775_15955</name>
</gene>
<evidence type="ECO:0000313" key="2">
    <source>
        <dbReference type="EMBL" id="OUA25123.1"/>
    </source>
</evidence>
<dbReference type="RefSeq" id="WP_021728508.1">
    <property type="nucleotide sequence ID" value="NZ_CP059978.1"/>
</dbReference>
<feature type="transmembrane region" description="Helical" evidence="1">
    <location>
        <begin position="5"/>
        <end position="23"/>
    </location>
</feature>
<comment type="caution">
    <text evidence="2">The sequence shown here is derived from an EMBL/GenBank/DDBJ whole genome shotgun (WGS) entry which is preliminary data.</text>
</comment>
<keyword evidence="1" id="KW-1133">Transmembrane helix</keyword>
<evidence type="ECO:0000313" key="3">
    <source>
        <dbReference type="Proteomes" id="UP000195077"/>
    </source>
</evidence>
<dbReference type="AlphaFoldDB" id="A0A9X6KQ68"/>
<evidence type="ECO:0000256" key="1">
    <source>
        <dbReference type="SAM" id="Phobius"/>
    </source>
</evidence>
<organism evidence="2 3">
    <name type="scientific">Bacillus thuringiensis</name>
    <dbReference type="NCBI Taxonomy" id="1428"/>
    <lineage>
        <taxon>Bacteria</taxon>
        <taxon>Bacillati</taxon>
        <taxon>Bacillota</taxon>
        <taxon>Bacilli</taxon>
        <taxon>Bacillales</taxon>
        <taxon>Bacillaceae</taxon>
        <taxon>Bacillus</taxon>
        <taxon>Bacillus cereus group</taxon>
    </lineage>
</organism>
<keyword evidence="1" id="KW-0812">Transmembrane</keyword>